<gene>
    <name evidence="9" type="ORF">ACFQ19_14865</name>
</gene>
<dbReference type="InterPro" id="IPR011006">
    <property type="entry name" value="CheY-like_superfamily"/>
</dbReference>
<accession>A0ABW3NHS6</accession>
<evidence type="ECO:0000313" key="10">
    <source>
        <dbReference type="Proteomes" id="UP001597041"/>
    </source>
</evidence>
<dbReference type="InterPro" id="IPR001789">
    <property type="entry name" value="Sig_transdc_resp-reg_receiver"/>
</dbReference>
<evidence type="ECO:0000313" key="9">
    <source>
        <dbReference type="EMBL" id="MFD1067287.1"/>
    </source>
</evidence>
<evidence type="ECO:0000256" key="6">
    <source>
        <dbReference type="ARBA" id="ARBA00023163"/>
    </source>
</evidence>
<dbReference type="PANTHER" id="PTHR48111">
    <property type="entry name" value="REGULATOR OF RPOS"/>
    <property type="match status" value="1"/>
</dbReference>
<proteinExistence type="predicted"/>
<dbReference type="InterPro" id="IPR016032">
    <property type="entry name" value="Sig_transdc_resp-reg_C-effctor"/>
</dbReference>
<keyword evidence="5" id="KW-0238">DNA-binding</keyword>
<keyword evidence="6" id="KW-0804">Transcription</keyword>
<evidence type="ECO:0000256" key="1">
    <source>
        <dbReference type="ARBA" id="ARBA00004496"/>
    </source>
</evidence>
<dbReference type="InterPro" id="IPR039420">
    <property type="entry name" value="WalR-like"/>
</dbReference>
<feature type="modified residue" description="4-aspartylphosphate" evidence="7">
    <location>
        <position position="54"/>
    </location>
</feature>
<keyword evidence="3" id="KW-0902">Two-component regulatory system</keyword>
<evidence type="ECO:0000259" key="8">
    <source>
        <dbReference type="PROSITE" id="PS50110"/>
    </source>
</evidence>
<dbReference type="Proteomes" id="UP001597041">
    <property type="component" value="Unassembled WGS sequence"/>
</dbReference>
<reference evidence="10" key="1">
    <citation type="journal article" date="2019" name="Int. J. Syst. Evol. Microbiol.">
        <title>The Global Catalogue of Microorganisms (GCM) 10K type strain sequencing project: providing services to taxonomists for standard genome sequencing and annotation.</title>
        <authorList>
            <consortium name="The Broad Institute Genomics Platform"/>
            <consortium name="The Broad Institute Genome Sequencing Center for Infectious Disease"/>
            <person name="Wu L."/>
            <person name="Ma J."/>
        </authorList>
    </citation>
    <scope>NUCLEOTIDE SEQUENCE [LARGE SCALE GENOMIC DNA]</scope>
    <source>
        <strain evidence="10">CCUG 56608</strain>
    </source>
</reference>
<dbReference type="RefSeq" id="WP_379593381.1">
    <property type="nucleotide sequence ID" value="NZ_JBHTKK010000020.1"/>
</dbReference>
<dbReference type="SUPFAM" id="SSF52172">
    <property type="entry name" value="CheY-like"/>
    <property type="match status" value="1"/>
</dbReference>
<comment type="subcellular location">
    <subcellularLocation>
        <location evidence="1">Cytoplasm</location>
    </subcellularLocation>
</comment>
<dbReference type="PROSITE" id="PS50110">
    <property type="entry name" value="RESPONSE_REGULATORY"/>
    <property type="match status" value="1"/>
</dbReference>
<dbReference type="PANTHER" id="PTHR48111:SF69">
    <property type="entry name" value="RESPONSE REGULATOR RECEIVER"/>
    <property type="match status" value="1"/>
</dbReference>
<sequence>MLHIAIIDDEHLALQYLDLLLRKIEGVHVTGKYIEANDLIQHVQTEHVDAVFIDIHMPAIKGTDLAEQLLNLQPSLQIGFITAYDEYAVKAFELNAVDYILKPVKEERLALTVQRIMERKTMDQHTATEETDIVIKDLGALQIYQNNKRTDVKWRTSKAKELFAYFIHNHENTILKSDLIELLWSNLSWEKANAQLYTAVYQIRKVMEQKDIPIKIISQKEFYQIDIDSSVHIQSREFKLAAYELLKRKNINVEQYFTVLETYQEEYLAGLDYLWAVNDRKILKDVWLELIIRLSSHIHRYEKTSSYNMSKLKSLTDLDSEVAEIVKEKNWIH</sequence>
<dbReference type="Pfam" id="PF00072">
    <property type="entry name" value="Response_reg"/>
    <property type="match status" value="1"/>
</dbReference>
<feature type="domain" description="Response regulatory" evidence="8">
    <location>
        <begin position="3"/>
        <end position="117"/>
    </location>
</feature>
<evidence type="ECO:0000256" key="3">
    <source>
        <dbReference type="ARBA" id="ARBA00023012"/>
    </source>
</evidence>
<keyword evidence="2 7" id="KW-0597">Phosphoprotein</keyword>
<evidence type="ECO:0000256" key="2">
    <source>
        <dbReference type="ARBA" id="ARBA00022553"/>
    </source>
</evidence>
<evidence type="ECO:0000256" key="7">
    <source>
        <dbReference type="PROSITE-ProRule" id="PRU00169"/>
    </source>
</evidence>
<dbReference type="EMBL" id="JBHTKK010000020">
    <property type="protein sequence ID" value="MFD1067287.1"/>
    <property type="molecule type" value="Genomic_DNA"/>
</dbReference>
<dbReference type="SUPFAM" id="SSF46894">
    <property type="entry name" value="C-terminal effector domain of the bipartite response regulators"/>
    <property type="match status" value="1"/>
</dbReference>
<dbReference type="Gene3D" id="1.10.10.10">
    <property type="entry name" value="Winged helix-like DNA-binding domain superfamily/Winged helix DNA-binding domain"/>
    <property type="match status" value="1"/>
</dbReference>
<dbReference type="InterPro" id="IPR036388">
    <property type="entry name" value="WH-like_DNA-bd_sf"/>
</dbReference>
<comment type="caution">
    <text evidence="9">The sequence shown here is derived from an EMBL/GenBank/DDBJ whole genome shotgun (WGS) entry which is preliminary data.</text>
</comment>
<evidence type="ECO:0000256" key="4">
    <source>
        <dbReference type="ARBA" id="ARBA00023015"/>
    </source>
</evidence>
<keyword evidence="10" id="KW-1185">Reference proteome</keyword>
<dbReference type="SMART" id="SM00448">
    <property type="entry name" value="REC"/>
    <property type="match status" value="1"/>
</dbReference>
<name>A0ABW3NHS6_9BACI</name>
<protein>
    <submittedName>
        <fullName evidence="9">Response regulator</fullName>
    </submittedName>
</protein>
<organism evidence="9 10">
    <name type="scientific">Oceanobacillus locisalsi</name>
    <dbReference type="NCBI Taxonomy" id="546107"/>
    <lineage>
        <taxon>Bacteria</taxon>
        <taxon>Bacillati</taxon>
        <taxon>Bacillota</taxon>
        <taxon>Bacilli</taxon>
        <taxon>Bacillales</taxon>
        <taxon>Bacillaceae</taxon>
        <taxon>Oceanobacillus</taxon>
    </lineage>
</organism>
<dbReference type="Gene3D" id="3.40.50.2300">
    <property type="match status" value="1"/>
</dbReference>
<keyword evidence="4" id="KW-0805">Transcription regulation</keyword>
<evidence type="ECO:0000256" key="5">
    <source>
        <dbReference type="ARBA" id="ARBA00023125"/>
    </source>
</evidence>